<reference evidence="3 4" key="1">
    <citation type="submission" date="2017-06" db="EMBL/GenBank/DDBJ databases">
        <authorList>
            <consortium name="Pathogen Informatics"/>
        </authorList>
    </citation>
    <scope>NUCLEOTIDE SEQUENCE [LARGE SCALE GENOMIC DNA]</scope>
    <source>
        <strain evidence="3 4">NCTC12149</strain>
    </source>
</reference>
<dbReference type="CDD" id="cd07381">
    <property type="entry name" value="MPP_CapA"/>
    <property type="match status" value="1"/>
</dbReference>
<comment type="similarity">
    <text evidence="1">Belongs to the CapA family.</text>
</comment>
<dbReference type="SUPFAM" id="SSF56300">
    <property type="entry name" value="Metallo-dependent phosphatases"/>
    <property type="match status" value="1"/>
</dbReference>
<dbReference type="PANTHER" id="PTHR33393:SF12">
    <property type="entry name" value="CAPSULE BIOSYNTHESIS PROTEIN CAPA"/>
    <property type="match status" value="1"/>
</dbReference>
<proteinExistence type="inferred from homology"/>
<organism evidence="3 4">
    <name type="scientific">Sphingobacterium mizutaii</name>
    <dbReference type="NCBI Taxonomy" id="1010"/>
    <lineage>
        <taxon>Bacteria</taxon>
        <taxon>Pseudomonadati</taxon>
        <taxon>Bacteroidota</taxon>
        <taxon>Sphingobacteriia</taxon>
        <taxon>Sphingobacteriales</taxon>
        <taxon>Sphingobacteriaceae</taxon>
        <taxon>Sphingobacterium</taxon>
    </lineage>
</organism>
<dbReference type="Gene3D" id="3.60.21.10">
    <property type="match status" value="1"/>
</dbReference>
<dbReference type="RefSeq" id="WP_093101189.1">
    <property type="nucleotide sequence ID" value="NZ_DAMDLF010000009.1"/>
</dbReference>
<evidence type="ECO:0000313" key="3">
    <source>
        <dbReference type="EMBL" id="SNV38585.1"/>
    </source>
</evidence>
<dbReference type="EMBL" id="LT906468">
    <property type="protein sequence ID" value="SNV38585.1"/>
    <property type="molecule type" value="Genomic_DNA"/>
</dbReference>
<accession>A0AAJ5BYY0</accession>
<dbReference type="KEGG" id="smiz:4412673_00352"/>
<dbReference type="InterPro" id="IPR019079">
    <property type="entry name" value="Capsule_synth_CapA"/>
</dbReference>
<dbReference type="Proteomes" id="UP000215355">
    <property type="component" value="Chromosome 1"/>
</dbReference>
<dbReference type="SMART" id="SM00854">
    <property type="entry name" value="PGA_cap"/>
    <property type="match status" value="1"/>
</dbReference>
<feature type="domain" description="Capsule synthesis protein CapA" evidence="2">
    <location>
        <begin position="8"/>
        <end position="232"/>
    </location>
</feature>
<protein>
    <submittedName>
        <fullName evidence="3">Bacterial capsule synthesis protein PGA_cap</fullName>
    </submittedName>
</protein>
<dbReference type="InterPro" id="IPR029052">
    <property type="entry name" value="Metallo-depent_PP-like"/>
</dbReference>
<evidence type="ECO:0000313" key="4">
    <source>
        <dbReference type="Proteomes" id="UP000215355"/>
    </source>
</evidence>
<sequence length="373" mass="42858">MPATSKHKFVFVGDIVCEKAPQFSPSLKELFNSADLKSCNFEAPLQGLGQPIHKTGPLVAQNKNAPNWLQELGFNCFSLANNHIYDFGEDALLKTMEQFPRKEILGVGSEEEAYGLKTWTFDEVKYGFLAYGENGYGALNGDRLVGHAWVNAKRVNADIQQYKKQVDVLIVQIHAGVELLDVPIPEWKDRYKELIDLGVDVIIAHHPHVVQGIEEYNGKLIAYSLGNFYFEYPANHPQWNVGGVLELEFENKKLSKHFLHIVEKKKQLVELKDEKLSANFVKPLSAKLGNEEYLEYVNRKALEEWKKHHASYYAKPFNGIAGYSVFKLLKHAKRTLFNRRINYNLIWHNLFIESNKWLVERAIRLKTFGKKPN</sequence>
<dbReference type="Pfam" id="PF09587">
    <property type="entry name" value="PGA_cap"/>
    <property type="match status" value="1"/>
</dbReference>
<evidence type="ECO:0000259" key="2">
    <source>
        <dbReference type="SMART" id="SM00854"/>
    </source>
</evidence>
<name>A0AAJ5BYY0_9SPHI</name>
<dbReference type="InterPro" id="IPR052169">
    <property type="entry name" value="CW_Biosynth-Accessory"/>
</dbReference>
<evidence type="ECO:0000256" key="1">
    <source>
        <dbReference type="ARBA" id="ARBA00005662"/>
    </source>
</evidence>
<dbReference type="AlphaFoldDB" id="A0AAJ5BYY0"/>
<dbReference type="PANTHER" id="PTHR33393">
    <property type="entry name" value="POLYGLUTAMINE SYNTHESIS ACCESSORY PROTEIN RV0574C-RELATED"/>
    <property type="match status" value="1"/>
</dbReference>
<gene>
    <name evidence="3" type="ORF">SAMEA4412673_00352</name>
</gene>